<evidence type="ECO:0008006" key="3">
    <source>
        <dbReference type="Google" id="ProtNLM"/>
    </source>
</evidence>
<keyword evidence="2" id="KW-1185">Reference proteome</keyword>
<organism evidence="1 2">
    <name type="scientific">Kutzneria chonburiensis</name>
    <dbReference type="NCBI Taxonomy" id="1483604"/>
    <lineage>
        <taxon>Bacteria</taxon>
        <taxon>Bacillati</taxon>
        <taxon>Actinomycetota</taxon>
        <taxon>Actinomycetes</taxon>
        <taxon>Pseudonocardiales</taxon>
        <taxon>Pseudonocardiaceae</taxon>
        <taxon>Kutzneria</taxon>
    </lineage>
</organism>
<dbReference type="SUPFAM" id="SSF53686">
    <property type="entry name" value="Tryptophan synthase beta subunit-like PLP-dependent enzymes"/>
    <property type="match status" value="1"/>
</dbReference>
<accession>A0ABV6MU98</accession>
<evidence type="ECO:0000313" key="2">
    <source>
        <dbReference type="Proteomes" id="UP001589810"/>
    </source>
</evidence>
<protein>
    <recommendedName>
        <fullName evidence="3">Cysteine synthase</fullName>
    </recommendedName>
</protein>
<reference evidence="1 2" key="1">
    <citation type="submission" date="2024-09" db="EMBL/GenBank/DDBJ databases">
        <authorList>
            <person name="Sun Q."/>
            <person name="Mori K."/>
        </authorList>
    </citation>
    <scope>NUCLEOTIDE SEQUENCE [LARGE SCALE GENOMIC DNA]</scope>
    <source>
        <strain evidence="1 2">TBRC 1432</strain>
    </source>
</reference>
<dbReference type="RefSeq" id="WP_273940718.1">
    <property type="nucleotide sequence ID" value="NZ_CP097263.1"/>
</dbReference>
<evidence type="ECO:0000313" key="1">
    <source>
        <dbReference type="EMBL" id="MFC0543401.1"/>
    </source>
</evidence>
<gene>
    <name evidence="1" type="ORF">ACFFH7_17995</name>
</gene>
<dbReference type="InterPro" id="IPR036052">
    <property type="entry name" value="TrpB-like_PALP_sf"/>
</dbReference>
<dbReference type="EMBL" id="JBHLUD010000005">
    <property type="protein sequence ID" value="MFC0543401.1"/>
    <property type="molecule type" value="Genomic_DNA"/>
</dbReference>
<name>A0ABV6MU98_9PSEU</name>
<proteinExistence type="predicted"/>
<dbReference type="Gene3D" id="3.40.50.1100">
    <property type="match status" value="1"/>
</dbReference>
<dbReference type="Proteomes" id="UP001589810">
    <property type="component" value="Unassembled WGS sequence"/>
</dbReference>
<dbReference type="InterPro" id="IPR050214">
    <property type="entry name" value="Cys_Synth/Cystath_Beta-Synth"/>
</dbReference>
<comment type="caution">
    <text evidence="1">The sequence shown here is derived from an EMBL/GenBank/DDBJ whole genome shotgun (WGS) entry which is preliminary data.</text>
</comment>
<dbReference type="PANTHER" id="PTHR10314">
    <property type="entry name" value="CYSTATHIONINE BETA-SYNTHASE"/>
    <property type="match status" value="1"/>
</dbReference>
<sequence>MQVAAVERDARATARLLATREGIFAGFSAGANVFAALRLLRTDLPGATIAVVVPDSGLKYLSTDLWPS</sequence>